<dbReference type="GO" id="GO:0032259">
    <property type="term" value="P:methylation"/>
    <property type="evidence" value="ECO:0007669"/>
    <property type="project" value="UniProtKB-KW"/>
</dbReference>
<dbReference type="EC" id="2.1.1.-" evidence="3"/>
<reference evidence="3" key="1">
    <citation type="submission" date="2023-06" db="EMBL/GenBank/DDBJ databases">
        <title>Genomic of Agaribacillus aureum.</title>
        <authorList>
            <person name="Wang G."/>
        </authorList>
    </citation>
    <scope>NUCLEOTIDE SEQUENCE</scope>
    <source>
        <strain evidence="3">BMA12</strain>
    </source>
</reference>
<dbReference type="CDD" id="cd02440">
    <property type="entry name" value="AdoMet_MTases"/>
    <property type="match status" value="1"/>
</dbReference>
<dbReference type="Proteomes" id="UP001172083">
    <property type="component" value="Unassembled WGS sequence"/>
</dbReference>
<dbReference type="Gene3D" id="2.20.25.110">
    <property type="entry name" value="S-adenosyl-L-methionine-dependent methyltransferases"/>
    <property type="match status" value="1"/>
</dbReference>
<evidence type="ECO:0000259" key="2">
    <source>
        <dbReference type="Pfam" id="PF13649"/>
    </source>
</evidence>
<keyword evidence="4" id="KW-1185">Reference proteome</keyword>
<evidence type="ECO:0000313" key="4">
    <source>
        <dbReference type="Proteomes" id="UP001172083"/>
    </source>
</evidence>
<gene>
    <name evidence="3" type="ORF">QQ020_29665</name>
</gene>
<dbReference type="RefSeq" id="WP_346761610.1">
    <property type="nucleotide sequence ID" value="NZ_JAUJEB010000008.1"/>
</dbReference>
<dbReference type="InterPro" id="IPR041698">
    <property type="entry name" value="Methyltransf_25"/>
</dbReference>
<feature type="domain" description="Methyltransferase" evidence="2">
    <location>
        <begin position="48"/>
        <end position="140"/>
    </location>
</feature>
<name>A0ABT8LJ21_9BACT</name>
<dbReference type="InterPro" id="IPR029063">
    <property type="entry name" value="SAM-dependent_MTases_sf"/>
</dbReference>
<organism evidence="3 4">
    <name type="scientific">Agaribacillus aureus</name>
    <dbReference type="NCBI Taxonomy" id="3051825"/>
    <lineage>
        <taxon>Bacteria</taxon>
        <taxon>Pseudomonadati</taxon>
        <taxon>Bacteroidota</taxon>
        <taxon>Cytophagia</taxon>
        <taxon>Cytophagales</taxon>
        <taxon>Splendidivirgaceae</taxon>
        <taxon>Agaribacillus</taxon>
    </lineage>
</organism>
<dbReference type="EMBL" id="JAUJEB010000008">
    <property type="protein sequence ID" value="MDN5216273.1"/>
    <property type="molecule type" value="Genomic_DNA"/>
</dbReference>
<evidence type="ECO:0000256" key="1">
    <source>
        <dbReference type="ARBA" id="ARBA00022679"/>
    </source>
</evidence>
<dbReference type="Pfam" id="PF13649">
    <property type="entry name" value="Methyltransf_25"/>
    <property type="match status" value="1"/>
</dbReference>
<dbReference type="Gene3D" id="3.40.50.150">
    <property type="entry name" value="Vaccinia Virus protein VP39"/>
    <property type="match status" value="1"/>
</dbReference>
<dbReference type="GO" id="GO:0008168">
    <property type="term" value="F:methyltransferase activity"/>
    <property type="evidence" value="ECO:0007669"/>
    <property type="project" value="UniProtKB-KW"/>
</dbReference>
<evidence type="ECO:0000313" key="3">
    <source>
        <dbReference type="EMBL" id="MDN5216273.1"/>
    </source>
</evidence>
<dbReference type="SUPFAM" id="SSF53335">
    <property type="entry name" value="S-adenosyl-L-methionine-dependent methyltransferases"/>
    <property type="match status" value="1"/>
</dbReference>
<comment type="caution">
    <text evidence="3">The sequence shown here is derived from an EMBL/GenBank/DDBJ whole genome shotgun (WGS) entry which is preliminary data.</text>
</comment>
<protein>
    <submittedName>
        <fullName evidence="3">Class I SAM-dependent methyltransferase</fullName>
        <ecNumber evidence="3">2.1.1.-</ecNumber>
    </submittedName>
</protein>
<proteinExistence type="predicted"/>
<sequence>MSKKKEWFGEWFDSPYYHILYKDRDNLEASTFIDNICNYLGFSKTDKILDLACGKGRHAIYLNKKGFDVTGIDLSEKNIKYASQFSNAKLSFYIHDMREVFAYNQFDYVLNAFTSFGYFDSAEEHKLAIIAAAKALKPGGALIIDFLNTYRVVNHLVPAEAKKVDGILFNITKEISDDGYIIKQIVFNHQGDEYCYREKVKAISRVEFLDFFGQAGLSCKALLGDYDLNAYRKEVSDRMIFVVEK</sequence>
<accession>A0ABT8LJ21</accession>
<keyword evidence="1 3" id="KW-0808">Transferase</keyword>
<keyword evidence="3" id="KW-0489">Methyltransferase</keyword>
<dbReference type="PANTHER" id="PTHR43861">
    <property type="entry name" value="TRANS-ACONITATE 2-METHYLTRANSFERASE-RELATED"/>
    <property type="match status" value="1"/>
</dbReference>